<dbReference type="SUPFAM" id="SSF48295">
    <property type="entry name" value="TrpR-like"/>
    <property type="match status" value="1"/>
</dbReference>
<evidence type="ECO:0000259" key="2">
    <source>
        <dbReference type="PROSITE" id="PS50994"/>
    </source>
</evidence>
<dbReference type="InterPro" id="IPR036397">
    <property type="entry name" value="RNaseH_sf"/>
</dbReference>
<dbReference type="InterPro" id="IPR001584">
    <property type="entry name" value="Integrase_cat-core"/>
</dbReference>
<name>A0ABY7M104_9MOLU</name>
<dbReference type="PANTHER" id="PTHR46889">
    <property type="entry name" value="TRANSPOSASE INSF FOR INSERTION SEQUENCE IS3B-RELATED"/>
    <property type="match status" value="1"/>
</dbReference>
<dbReference type="Proteomes" id="UP001210120">
    <property type="component" value="Chromosome"/>
</dbReference>
<proteinExistence type="predicted"/>
<keyword evidence="4" id="KW-1185">Reference proteome</keyword>
<dbReference type="Gene3D" id="3.30.420.10">
    <property type="entry name" value="Ribonuclease H-like superfamily/Ribonuclease H"/>
    <property type="match status" value="1"/>
</dbReference>
<sequence length="451" mass="53976">MSPKIIKYYSLETKKAVVKAKLQGIKDKEIVKQFGLSYNSLIYNWLKKFKINNYPDTRTQYSLETKLKVIWAKKEEGWAYRKILTHFGLKSYAQVDRWVLWFNNKQFYRLEQPRGKKYFHNKVFYNPFFESIKKEIKQLLGLNNKKNKRLYLKIVAKYSQKVGLNQLLKWLNLSKSTYYNWYKKIKQPSYLTILDLAIRKIANRNRDYNHAGQGRYLLGYRRLYFKLRLIGFKVNPKTVYRKMKKWGCLCQTPKNGYFMRAYKRRVSGYQKPIAYTNLIQNNFRASFPYQKLCGDITYLPYKNGKNIQYLYLAVVMDLYNREIVSYSLSEYQNTALIKQTLIPLPKGLKGIFHTDQGLQFTNNHIKTILKEKGLKTSMSEKASPSQNACIESFFSNLKGEKFFCQDKKRLTPKKIKQKVTRFIEYYNRKRKLKYLGYLSPFQFKQQHAQII</sequence>
<dbReference type="InterPro" id="IPR012337">
    <property type="entry name" value="RNaseH-like_sf"/>
</dbReference>
<evidence type="ECO:0000313" key="3">
    <source>
        <dbReference type="EMBL" id="WBL31314.1"/>
    </source>
</evidence>
<organism evidence="3 4">
    <name type="scientific">Candidatus Phytoplasma sacchari</name>
    <dbReference type="NCBI Taxonomy" id="2609813"/>
    <lineage>
        <taxon>Bacteria</taxon>
        <taxon>Bacillati</taxon>
        <taxon>Mycoplasmatota</taxon>
        <taxon>Mollicutes</taxon>
        <taxon>Acholeplasmatales</taxon>
        <taxon>Acholeplasmataceae</taxon>
        <taxon>Candidatus Phytoplasma</taxon>
        <taxon>16SrXI (Rice yellow dwarf group)</taxon>
    </lineage>
</organism>
<feature type="domain" description="Integrase catalytic" evidence="2">
    <location>
        <begin position="284"/>
        <end position="448"/>
    </location>
</feature>
<dbReference type="InterPro" id="IPR010921">
    <property type="entry name" value="Trp_repressor/repl_initiator"/>
</dbReference>
<comment type="function">
    <text evidence="1">Involved in the transposition of the insertion sequence.</text>
</comment>
<dbReference type="Pfam" id="PF00665">
    <property type="entry name" value="rve"/>
    <property type="match status" value="1"/>
</dbReference>
<gene>
    <name evidence="3" type="ORF">O7R10_01750</name>
</gene>
<accession>A0ABY7M104</accession>
<dbReference type="InterPro" id="IPR048020">
    <property type="entry name" value="Transpos_IS3"/>
</dbReference>
<dbReference type="NCBIfam" id="NF033516">
    <property type="entry name" value="transpos_IS3"/>
    <property type="match status" value="1"/>
</dbReference>
<dbReference type="Pfam" id="PF13276">
    <property type="entry name" value="HTH_21"/>
    <property type="match status" value="1"/>
</dbReference>
<dbReference type="Pfam" id="PF13333">
    <property type="entry name" value="rve_2"/>
    <property type="match status" value="1"/>
</dbReference>
<dbReference type="PANTHER" id="PTHR46889:SF5">
    <property type="entry name" value="INTEGRASE PROTEIN"/>
    <property type="match status" value="1"/>
</dbReference>
<evidence type="ECO:0000256" key="1">
    <source>
        <dbReference type="ARBA" id="ARBA00002286"/>
    </source>
</evidence>
<evidence type="ECO:0000313" key="4">
    <source>
        <dbReference type="Proteomes" id="UP001210120"/>
    </source>
</evidence>
<dbReference type="EMBL" id="CP115156">
    <property type="protein sequence ID" value="WBL31314.1"/>
    <property type="molecule type" value="Genomic_DNA"/>
</dbReference>
<dbReference type="PROSITE" id="PS50994">
    <property type="entry name" value="INTEGRASE"/>
    <property type="match status" value="1"/>
</dbReference>
<protein>
    <submittedName>
        <fullName evidence="3">IS3 family transposase</fullName>
    </submittedName>
</protein>
<dbReference type="InterPro" id="IPR050900">
    <property type="entry name" value="Transposase_IS3/IS150/IS904"/>
</dbReference>
<reference evidence="3" key="1">
    <citation type="submission" date="2022-12" db="EMBL/GenBank/DDBJ databases">
        <title>Genomic Characterization of Candidatus Phytoplasma sacchari in China.</title>
        <authorList>
            <person name="Zhang R.-Y."/>
        </authorList>
    </citation>
    <scope>NUCLEOTIDE SEQUENCE [LARGE SCALE GENOMIC DNA]</scope>
    <source>
        <strain evidence="3">SCWL1</strain>
    </source>
</reference>
<dbReference type="SUPFAM" id="SSF53098">
    <property type="entry name" value="Ribonuclease H-like"/>
    <property type="match status" value="1"/>
</dbReference>
<dbReference type="InterPro" id="IPR025948">
    <property type="entry name" value="HTH-like_dom"/>
</dbReference>